<proteinExistence type="inferred from homology"/>
<dbReference type="PANTHER" id="PTHR43630:SF2">
    <property type="entry name" value="GLYCOSYLTRANSFERASE"/>
    <property type="match status" value="1"/>
</dbReference>
<comment type="similarity">
    <text evidence="1">Belongs to the glycosyltransferase 2 family. WaaE/KdtX subfamily.</text>
</comment>
<feature type="domain" description="Glycosyltransferase 2-like" evidence="2">
    <location>
        <begin position="4"/>
        <end position="133"/>
    </location>
</feature>
<dbReference type="InterPro" id="IPR001173">
    <property type="entry name" value="Glyco_trans_2-like"/>
</dbReference>
<organism evidence="3 4">
    <name type="scientific">Chryseobacterium gotjawalense</name>
    <dbReference type="NCBI Taxonomy" id="3042315"/>
    <lineage>
        <taxon>Bacteria</taxon>
        <taxon>Pseudomonadati</taxon>
        <taxon>Bacteroidota</taxon>
        <taxon>Flavobacteriia</taxon>
        <taxon>Flavobacteriales</taxon>
        <taxon>Weeksellaceae</taxon>
        <taxon>Chryseobacterium group</taxon>
        <taxon>Chryseobacterium</taxon>
    </lineage>
</organism>
<dbReference type="Gene3D" id="3.90.550.10">
    <property type="entry name" value="Spore Coat Polysaccharide Biosynthesis Protein SpsA, Chain A"/>
    <property type="match status" value="1"/>
</dbReference>
<evidence type="ECO:0000259" key="2">
    <source>
        <dbReference type="Pfam" id="PF00535"/>
    </source>
</evidence>
<dbReference type="RefSeq" id="WP_282904593.1">
    <property type="nucleotide sequence ID" value="NZ_CP124855.1"/>
</dbReference>
<keyword evidence="3" id="KW-0328">Glycosyltransferase</keyword>
<dbReference type="PANTHER" id="PTHR43630">
    <property type="entry name" value="POLY-BETA-1,6-N-ACETYL-D-GLUCOSAMINE SYNTHASE"/>
    <property type="match status" value="1"/>
</dbReference>
<dbReference type="SUPFAM" id="SSF53448">
    <property type="entry name" value="Nucleotide-diphospho-sugar transferases"/>
    <property type="match status" value="1"/>
</dbReference>
<sequence>MGVSVAVITYNEEDNIKRYLDSVNDIADEIIVVDSYSKDRTKERCSEYPNVKFFEKKFNGYGEQKNYALDFCTHEWILFLDADEIPDSELKNSIRKIVDSGNSKFNVYEIKFKNYVGTRLIKHGGWGKVYRERFFKKSSAQYSSDKVHEYLMTDSKKGRLNGHINHYTYKNIHHYLSKMNNYSDMMAEKMFERGKKVNQLKVIVNPAFQFFKTYFIKFGFLDGFAGFYIARTMAFYNFMKYIKLYSIIRRSKLEKKSLQ</sequence>
<dbReference type="EC" id="2.4.-.-" evidence="3"/>
<accession>A0ABY8RB93</accession>
<reference evidence="3 4" key="1">
    <citation type="submission" date="2023-05" db="EMBL/GenBank/DDBJ databases">
        <title>Genomic insight into Chryseobacterium sp. wdc7 isolated forest soil (Gotjawal).</title>
        <authorList>
            <person name="Park S.-J."/>
        </authorList>
    </citation>
    <scope>NUCLEOTIDE SEQUENCE [LARGE SCALE GENOMIC DNA]</scope>
    <source>
        <strain evidence="4">wdc7</strain>
    </source>
</reference>
<dbReference type="Pfam" id="PF00535">
    <property type="entry name" value="Glycos_transf_2"/>
    <property type="match status" value="1"/>
</dbReference>
<keyword evidence="4" id="KW-1185">Reference proteome</keyword>
<dbReference type="Proteomes" id="UP001241656">
    <property type="component" value="Chromosome"/>
</dbReference>
<evidence type="ECO:0000256" key="1">
    <source>
        <dbReference type="ARBA" id="ARBA00038494"/>
    </source>
</evidence>
<keyword evidence="3" id="KW-0808">Transferase</keyword>
<protein>
    <submittedName>
        <fullName evidence="3">Glycosyltransferase family 2 protein</fullName>
        <ecNumber evidence="3">2.4.-.-</ecNumber>
    </submittedName>
</protein>
<evidence type="ECO:0000313" key="3">
    <source>
        <dbReference type="EMBL" id="WHF51230.1"/>
    </source>
</evidence>
<gene>
    <name evidence="3" type="ORF">QGN23_12435</name>
</gene>
<name>A0ABY8RB93_9FLAO</name>
<evidence type="ECO:0000313" key="4">
    <source>
        <dbReference type="Proteomes" id="UP001241656"/>
    </source>
</evidence>
<dbReference type="EMBL" id="CP124855">
    <property type="protein sequence ID" value="WHF51230.1"/>
    <property type="molecule type" value="Genomic_DNA"/>
</dbReference>
<dbReference type="GO" id="GO:0016757">
    <property type="term" value="F:glycosyltransferase activity"/>
    <property type="evidence" value="ECO:0007669"/>
    <property type="project" value="UniProtKB-KW"/>
</dbReference>
<dbReference type="InterPro" id="IPR029044">
    <property type="entry name" value="Nucleotide-diphossugar_trans"/>
</dbReference>
<dbReference type="CDD" id="cd02511">
    <property type="entry name" value="Beta4Glucosyltransferase"/>
    <property type="match status" value="1"/>
</dbReference>